<gene>
    <name evidence="1" type="ORF">PPL_01992</name>
</gene>
<organism evidence="1 2">
    <name type="scientific">Heterostelium pallidum (strain ATCC 26659 / Pp 5 / PN500)</name>
    <name type="common">Cellular slime mold</name>
    <name type="synonym">Polysphondylium pallidum</name>
    <dbReference type="NCBI Taxonomy" id="670386"/>
    <lineage>
        <taxon>Eukaryota</taxon>
        <taxon>Amoebozoa</taxon>
        <taxon>Evosea</taxon>
        <taxon>Eumycetozoa</taxon>
        <taxon>Dictyostelia</taxon>
        <taxon>Acytosteliales</taxon>
        <taxon>Acytosteliaceae</taxon>
        <taxon>Heterostelium</taxon>
    </lineage>
</organism>
<proteinExistence type="predicted"/>
<protein>
    <submittedName>
        <fullName evidence="1">Uncharacterized protein</fullName>
    </submittedName>
</protein>
<reference evidence="1 2" key="1">
    <citation type="journal article" date="2011" name="Genome Res.">
        <title>Phylogeny-wide analysis of social amoeba genomes highlights ancient origins for complex intercellular communication.</title>
        <authorList>
            <person name="Heidel A.J."/>
            <person name="Lawal H.M."/>
            <person name="Felder M."/>
            <person name="Schilde C."/>
            <person name="Helps N.R."/>
            <person name="Tunggal B."/>
            <person name="Rivero F."/>
            <person name="John U."/>
            <person name="Schleicher M."/>
            <person name="Eichinger L."/>
            <person name="Platzer M."/>
            <person name="Noegel A.A."/>
            <person name="Schaap P."/>
            <person name="Gloeckner G."/>
        </authorList>
    </citation>
    <scope>NUCLEOTIDE SEQUENCE [LARGE SCALE GENOMIC DNA]</scope>
    <source>
        <strain evidence="2">ATCC 26659 / Pp 5 / PN500</strain>
    </source>
</reference>
<dbReference type="Proteomes" id="UP000001396">
    <property type="component" value="Unassembled WGS sequence"/>
</dbReference>
<evidence type="ECO:0000313" key="1">
    <source>
        <dbReference type="EMBL" id="EFA84998.1"/>
    </source>
</evidence>
<name>D3B124_HETP5</name>
<dbReference type="GeneID" id="31357518"/>
<dbReference type="InParanoid" id="D3B124"/>
<keyword evidence="2" id="KW-1185">Reference proteome</keyword>
<sequence length="104" mass="11820">MSFMLFKLPSIKRIGFDKCVDEDVIDYYKLESGNQATGFAHTKSKYRNSTQVNYAVRIYSVSENTAENEAMESTYPHLKFLYTPAILASPSFDQNIDSSDSDLL</sequence>
<comment type="caution">
    <text evidence="1">The sequence shown here is derived from an EMBL/GenBank/DDBJ whole genome shotgun (WGS) entry which is preliminary data.</text>
</comment>
<dbReference type="AlphaFoldDB" id="D3B124"/>
<dbReference type="EMBL" id="ADBJ01000008">
    <property type="protein sequence ID" value="EFA84998.1"/>
    <property type="molecule type" value="Genomic_DNA"/>
</dbReference>
<accession>D3B124</accession>
<dbReference type="RefSeq" id="XP_020437108.1">
    <property type="nucleotide sequence ID" value="XM_020572991.1"/>
</dbReference>
<evidence type="ECO:0000313" key="2">
    <source>
        <dbReference type="Proteomes" id="UP000001396"/>
    </source>
</evidence>